<evidence type="ECO:0000313" key="9">
    <source>
        <dbReference type="EMBL" id="MFD2659099.1"/>
    </source>
</evidence>
<feature type="transmembrane region" description="Helical" evidence="8">
    <location>
        <begin position="337"/>
        <end position="356"/>
    </location>
</feature>
<reference evidence="10" key="1">
    <citation type="journal article" date="2019" name="Int. J. Syst. Evol. Microbiol.">
        <title>The Global Catalogue of Microorganisms (GCM) 10K type strain sequencing project: providing services to taxonomists for standard genome sequencing and annotation.</title>
        <authorList>
            <consortium name="The Broad Institute Genomics Platform"/>
            <consortium name="The Broad Institute Genome Sequencing Center for Infectious Disease"/>
            <person name="Wu L."/>
            <person name="Ma J."/>
        </authorList>
    </citation>
    <scope>NUCLEOTIDE SEQUENCE [LARGE SCALE GENOMIC DNA]</scope>
    <source>
        <strain evidence="10">TISTR 1827</strain>
    </source>
</reference>
<name>A0ABW5QS14_9BACL</name>
<evidence type="ECO:0000256" key="5">
    <source>
        <dbReference type="ARBA" id="ARBA00022692"/>
    </source>
</evidence>
<evidence type="ECO:0000313" key="10">
    <source>
        <dbReference type="Proteomes" id="UP001597493"/>
    </source>
</evidence>
<dbReference type="EMBL" id="JBHUMY010000001">
    <property type="protein sequence ID" value="MFD2659099.1"/>
    <property type="molecule type" value="Genomic_DNA"/>
</dbReference>
<accession>A0ABW5QS14</accession>
<evidence type="ECO:0000256" key="6">
    <source>
        <dbReference type="ARBA" id="ARBA00022989"/>
    </source>
</evidence>
<evidence type="ECO:0000256" key="1">
    <source>
        <dbReference type="ARBA" id="ARBA00004141"/>
    </source>
</evidence>
<feature type="transmembrane region" description="Helical" evidence="8">
    <location>
        <begin position="269"/>
        <end position="293"/>
    </location>
</feature>
<feature type="transmembrane region" description="Helical" evidence="8">
    <location>
        <begin position="185"/>
        <end position="207"/>
    </location>
</feature>
<evidence type="ECO:0000256" key="4">
    <source>
        <dbReference type="ARBA" id="ARBA00022544"/>
    </source>
</evidence>
<feature type="transmembrane region" description="Helical" evidence="8">
    <location>
        <begin position="219"/>
        <end position="240"/>
    </location>
</feature>
<evidence type="ECO:0000256" key="3">
    <source>
        <dbReference type="ARBA" id="ARBA00022448"/>
    </source>
</evidence>
<protein>
    <submittedName>
        <fullName evidence="9">GerAB/ArcD/ProY family transporter</fullName>
    </submittedName>
</protein>
<feature type="transmembrane region" description="Helical" evidence="8">
    <location>
        <begin position="12"/>
        <end position="30"/>
    </location>
</feature>
<proteinExistence type="inferred from homology"/>
<keyword evidence="6 8" id="KW-1133">Transmembrane helix</keyword>
<feature type="transmembrane region" description="Helical" evidence="8">
    <location>
        <begin position="305"/>
        <end position="325"/>
    </location>
</feature>
<comment type="subcellular location">
    <subcellularLocation>
        <location evidence="1">Membrane</location>
        <topology evidence="1">Multi-pass membrane protein</topology>
    </subcellularLocation>
</comment>
<feature type="transmembrane region" description="Helical" evidence="8">
    <location>
        <begin position="74"/>
        <end position="94"/>
    </location>
</feature>
<feature type="transmembrane region" description="Helical" evidence="8">
    <location>
        <begin position="143"/>
        <end position="165"/>
    </location>
</feature>
<keyword evidence="4" id="KW-0309">Germination</keyword>
<evidence type="ECO:0000256" key="7">
    <source>
        <dbReference type="ARBA" id="ARBA00023136"/>
    </source>
</evidence>
<evidence type="ECO:0000256" key="8">
    <source>
        <dbReference type="SAM" id="Phobius"/>
    </source>
</evidence>
<dbReference type="RefSeq" id="WP_379269317.1">
    <property type="nucleotide sequence ID" value="NZ_JBHUGT010000031.1"/>
</dbReference>
<dbReference type="Pfam" id="PF03845">
    <property type="entry name" value="Spore_permease"/>
    <property type="match status" value="1"/>
</dbReference>
<dbReference type="PANTHER" id="PTHR34975:SF2">
    <property type="entry name" value="SPORE GERMINATION PROTEIN A2"/>
    <property type="match status" value="1"/>
</dbReference>
<keyword evidence="5 8" id="KW-0812">Transmembrane</keyword>
<organism evidence="9 10">
    <name type="scientific">Paenibacillus thailandensis</name>
    <dbReference type="NCBI Taxonomy" id="393250"/>
    <lineage>
        <taxon>Bacteria</taxon>
        <taxon>Bacillati</taxon>
        <taxon>Bacillota</taxon>
        <taxon>Bacilli</taxon>
        <taxon>Bacillales</taxon>
        <taxon>Paenibacillaceae</taxon>
        <taxon>Paenibacillus</taxon>
    </lineage>
</organism>
<feature type="transmembrane region" description="Helical" evidence="8">
    <location>
        <begin position="114"/>
        <end position="131"/>
    </location>
</feature>
<evidence type="ECO:0000256" key="2">
    <source>
        <dbReference type="ARBA" id="ARBA00007998"/>
    </source>
</evidence>
<keyword evidence="7 8" id="KW-0472">Membrane</keyword>
<dbReference type="Proteomes" id="UP001597493">
    <property type="component" value="Unassembled WGS sequence"/>
</dbReference>
<gene>
    <name evidence="9" type="ORF">ACFSW5_02340</name>
</gene>
<comment type="similarity">
    <text evidence="2">Belongs to the amino acid-polyamine-organocation (APC) superfamily. Spore germination protein (SGP) (TC 2.A.3.9) family.</text>
</comment>
<keyword evidence="10" id="KW-1185">Reference proteome</keyword>
<keyword evidence="3" id="KW-0813">Transport</keyword>
<dbReference type="NCBIfam" id="TIGR00912">
    <property type="entry name" value="2A0309"/>
    <property type="match status" value="1"/>
</dbReference>
<dbReference type="InterPro" id="IPR004761">
    <property type="entry name" value="Spore_GerAB"/>
</dbReference>
<comment type="caution">
    <text evidence="9">The sequence shown here is derived from an EMBL/GenBank/DDBJ whole genome shotgun (WGS) entry which is preliminary data.</text>
</comment>
<sequence length="369" mass="40654">MDKVRISPKQMFALMILFEFGTAIIIHIGLEANHVIWLSTLFAIPGGMLLYSLYNYLFREYPNLILSGYMRRILGSYAAWPLCLFMIGYFMYNASRNLREAGDLLVASVYDETPLPVINLAMIMIVIYVLGKGTEVFFRTAQLYLFIIAVIGGIGFLVLLCSGVLDWGQLWPYGKGDWLSALRSAYPSIMLFPFGELICFATVLPVLENKQAAGRAGLTAIAVSGVILAFAHALQIAVLGESVYQRSTFPLLSAISIVDIADFLQRLDALVMLTLIICVFFKMSMYCYAVVAMTADLFRLPSGEMLAAPVGSTVFFLSLFAAASFPEHENEGKLSSMPLLFLVSVAIPLLLAIVHLSKKTLFPKKQGGA</sequence>
<dbReference type="PANTHER" id="PTHR34975">
    <property type="entry name" value="SPORE GERMINATION PROTEIN A2"/>
    <property type="match status" value="1"/>
</dbReference>
<feature type="transmembrane region" description="Helical" evidence="8">
    <location>
        <begin position="36"/>
        <end position="54"/>
    </location>
</feature>